<protein>
    <submittedName>
        <fullName evidence="1">Uncharacterized protein</fullName>
    </submittedName>
</protein>
<keyword evidence="2" id="KW-1185">Reference proteome</keyword>
<evidence type="ECO:0000313" key="2">
    <source>
        <dbReference type="Proteomes" id="UP000327013"/>
    </source>
</evidence>
<dbReference type="Proteomes" id="UP000327013">
    <property type="component" value="Unassembled WGS sequence"/>
</dbReference>
<organism evidence="1 2">
    <name type="scientific">Carpinus fangiana</name>
    <dbReference type="NCBI Taxonomy" id="176857"/>
    <lineage>
        <taxon>Eukaryota</taxon>
        <taxon>Viridiplantae</taxon>
        <taxon>Streptophyta</taxon>
        <taxon>Embryophyta</taxon>
        <taxon>Tracheophyta</taxon>
        <taxon>Spermatophyta</taxon>
        <taxon>Magnoliopsida</taxon>
        <taxon>eudicotyledons</taxon>
        <taxon>Gunneridae</taxon>
        <taxon>Pentapetalae</taxon>
        <taxon>rosids</taxon>
        <taxon>fabids</taxon>
        <taxon>Fagales</taxon>
        <taxon>Betulaceae</taxon>
        <taxon>Carpinus</taxon>
    </lineage>
</organism>
<dbReference type="AlphaFoldDB" id="A0A5N6PWT9"/>
<reference evidence="1 2" key="1">
    <citation type="submission" date="2019-06" db="EMBL/GenBank/DDBJ databases">
        <title>A chromosomal-level reference genome of Carpinus fangiana (Coryloideae, Betulaceae).</title>
        <authorList>
            <person name="Yang X."/>
            <person name="Wang Z."/>
            <person name="Zhang L."/>
            <person name="Hao G."/>
            <person name="Liu J."/>
            <person name="Yang Y."/>
        </authorList>
    </citation>
    <scope>NUCLEOTIDE SEQUENCE [LARGE SCALE GENOMIC DNA]</scope>
    <source>
        <strain evidence="1">Cfa_2016G</strain>
        <tissue evidence="1">Leaf</tissue>
    </source>
</reference>
<gene>
    <name evidence="1" type="ORF">FH972_027322</name>
</gene>
<evidence type="ECO:0000313" key="1">
    <source>
        <dbReference type="EMBL" id="KAD7352870.1"/>
    </source>
</evidence>
<sequence>MEKKKRGEDGNGGEKTWNILSIEWLDGEKRWHWICLLDTPLSFIMRFKAR</sequence>
<dbReference type="EMBL" id="VIBQ01002981">
    <property type="protein sequence ID" value="KAD7352870.1"/>
    <property type="molecule type" value="Genomic_DNA"/>
</dbReference>
<comment type="caution">
    <text evidence="1">The sequence shown here is derived from an EMBL/GenBank/DDBJ whole genome shotgun (WGS) entry which is preliminary data.</text>
</comment>
<proteinExistence type="predicted"/>
<name>A0A5N6PWT9_9ROSI</name>
<accession>A0A5N6PWT9</accession>